<feature type="compositionally biased region" description="Basic and acidic residues" evidence="1">
    <location>
        <begin position="10"/>
        <end position="21"/>
    </location>
</feature>
<proteinExistence type="predicted"/>
<dbReference type="Proteomes" id="UP000050525">
    <property type="component" value="Unassembled WGS sequence"/>
</dbReference>
<sequence length="96" mass="10851">MAALASGLERSSDSQLRHRDTQGSFEGCRCEEINSAGERDNETDALLSATDQFSLIFQVERHAKDESPTQLRFLSIGSLGLWSQRYRARNTQREES</sequence>
<evidence type="ECO:0000313" key="3">
    <source>
        <dbReference type="Proteomes" id="UP000050525"/>
    </source>
</evidence>
<keyword evidence="3" id="KW-1185">Reference proteome</keyword>
<protein>
    <submittedName>
        <fullName evidence="2">Uncharacterized protein</fullName>
    </submittedName>
</protein>
<reference evidence="2 3" key="1">
    <citation type="journal article" date="2012" name="Genome Biol.">
        <title>Sequencing three crocodilian genomes to illuminate the evolution of archosaurs and amniotes.</title>
        <authorList>
            <person name="St John J.A."/>
            <person name="Braun E.L."/>
            <person name="Isberg S.R."/>
            <person name="Miles L.G."/>
            <person name="Chong A.Y."/>
            <person name="Gongora J."/>
            <person name="Dalzell P."/>
            <person name="Moran C."/>
            <person name="Bed'hom B."/>
            <person name="Abzhanov A."/>
            <person name="Burgess S.C."/>
            <person name="Cooksey A.M."/>
            <person name="Castoe T.A."/>
            <person name="Crawford N.G."/>
            <person name="Densmore L.D."/>
            <person name="Drew J.C."/>
            <person name="Edwards S.V."/>
            <person name="Faircloth B.C."/>
            <person name="Fujita M.K."/>
            <person name="Greenwold M.J."/>
            <person name="Hoffmann F.G."/>
            <person name="Howard J.M."/>
            <person name="Iguchi T."/>
            <person name="Janes D.E."/>
            <person name="Khan S.Y."/>
            <person name="Kohno S."/>
            <person name="de Koning A.J."/>
            <person name="Lance S.L."/>
            <person name="McCarthy F.M."/>
            <person name="McCormack J.E."/>
            <person name="Merchant M.E."/>
            <person name="Peterson D.G."/>
            <person name="Pollock D.D."/>
            <person name="Pourmand N."/>
            <person name="Raney B.J."/>
            <person name="Roessler K.A."/>
            <person name="Sanford J.R."/>
            <person name="Sawyer R.H."/>
            <person name="Schmidt C.J."/>
            <person name="Triplett E.W."/>
            <person name="Tuberville T.D."/>
            <person name="Venegas-Anaya M."/>
            <person name="Howard J.T."/>
            <person name="Jarvis E.D."/>
            <person name="Guillette L.J.Jr."/>
            <person name="Glenn T.C."/>
            <person name="Green R.E."/>
            <person name="Ray D.A."/>
        </authorList>
    </citation>
    <scope>NUCLEOTIDE SEQUENCE [LARGE SCALE GENOMIC DNA]</scope>
    <source>
        <strain evidence="2">KSC_2009_1</strain>
    </source>
</reference>
<gene>
    <name evidence="2" type="ORF">Y1Q_0008249</name>
</gene>
<comment type="caution">
    <text evidence="2">The sequence shown here is derived from an EMBL/GenBank/DDBJ whole genome shotgun (WGS) entry which is preliminary data.</text>
</comment>
<dbReference type="EMBL" id="AKHW03004154">
    <property type="protein sequence ID" value="KYO30614.1"/>
    <property type="molecule type" value="Genomic_DNA"/>
</dbReference>
<evidence type="ECO:0000313" key="2">
    <source>
        <dbReference type="EMBL" id="KYO30614.1"/>
    </source>
</evidence>
<name>A0A151N1G1_ALLMI</name>
<feature type="region of interest" description="Disordered" evidence="1">
    <location>
        <begin position="1"/>
        <end position="23"/>
    </location>
</feature>
<organism evidence="2 3">
    <name type="scientific">Alligator mississippiensis</name>
    <name type="common">American alligator</name>
    <dbReference type="NCBI Taxonomy" id="8496"/>
    <lineage>
        <taxon>Eukaryota</taxon>
        <taxon>Metazoa</taxon>
        <taxon>Chordata</taxon>
        <taxon>Craniata</taxon>
        <taxon>Vertebrata</taxon>
        <taxon>Euteleostomi</taxon>
        <taxon>Archelosauria</taxon>
        <taxon>Archosauria</taxon>
        <taxon>Crocodylia</taxon>
        <taxon>Alligatoridae</taxon>
        <taxon>Alligatorinae</taxon>
        <taxon>Alligator</taxon>
    </lineage>
</organism>
<dbReference type="AlphaFoldDB" id="A0A151N1G1"/>
<accession>A0A151N1G1</accession>
<evidence type="ECO:0000256" key="1">
    <source>
        <dbReference type="SAM" id="MobiDB-lite"/>
    </source>
</evidence>